<evidence type="ECO:0000256" key="2">
    <source>
        <dbReference type="ARBA" id="ARBA00023125"/>
    </source>
</evidence>
<name>A0A917ET66_HALAA</name>
<dbReference type="InterPro" id="IPR041490">
    <property type="entry name" value="KstR2_TetR_C"/>
</dbReference>
<proteinExistence type="predicted"/>
<comment type="caution">
    <text evidence="5">The sequence shown here is derived from an EMBL/GenBank/DDBJ whole genome shotgun (WGS) entry which is preliminary data.</text>
</comment>
<dbReference type="InterPro" id="IPR009057">
    <property type="entry name" value="Homeodomain-like_sf"/>
</dbReference>
<organism evidence="5 6">
    <name type="scientific">Halobacillus andaensis</name>
    <dbReference type="NCBI Taxonomy" id="1176239"/>
    <lineage>
        <taxon>Bacteria</taxon>
        <taxon>Bacillati</taxon>
        <taxon>Bacillota</taxon>
        <taxon>Bacilli</taxon>
        <taxon>Bacillales</taxon>
        <taxon>Bacillaceae</taxon>
        <taxon>Halobacillus</taxon>
    </lineage>
</organism>
<dbReference type="EMBL" id="BMEL01000001">
    <property type="protein sequence ID" value="GGF10134.1"/>
    <property type="molecule type" value="Genomic_DNA"/>
</dbReference>
<dbReference type="RefSeq" id="WP_188375956.1">
    <property type="nucleotide sequence ID" value="NZ_BMEL01000001.1"/>
</dbReference>
<dbReference type="InterPro" id="IPR036271">
    <property type="entry name" value="Tet_transcr_reg_TetR-rel_C_sf"/>
</dbReference>
<feature type="domain" description="HTH tetR-type" evidence="4">
    <location>
        <begin position="2"/>
        <end position="62"/>
    </location>
</feature>
<evidence type="ECO:0000256" key="3">
    <source>
        <dbReference type="PROSITE-ProRule" id="PRU00335"/>
    </source>
</evidence>
<dbReference type="InterPro" id="IPR001647">
    <property type="entry name" value="HTH_TetR"/>
</dbReference>
<dbReference type="PRINTS" id="PR00455">
    <property type="entry name" value="HTHTETR"/>
</dbReference>
<dbReference type="Pfam" id="PF17932">
    <property type="entry name" value="TetR_C_24"/>
    <property type="match status" value="1"/>
</dbReference>
<keyword evidence="6" id="KW-1185">Reference proteome</keyword>
<dbReference type="Gene3D" id="1.10.10.60">
    <property type="entry name" value="Homeodomain-like"/>
    <property type="match status" value="1"/>
</dbReference>
<dbReference type="SUPFAM" id="SSF48498">
    <property type="entry name" value="Tetracyclin repressor-like, C-terminal domain"/>
    <property type="match status" value="1"/>
</dbReference>
<keyword evidence="2 3" id="KW-0238">DNA-binding</keyword>
<protein>
    <submittedName>
        <fullName evidence="5">TetR family transcriptional regulator</fullName>
    </submittedName>
</protein>
<dbReference type="PANTHER" id="PTHR43479">
    <property type="entry name" value="ACREF/ENVCD OPERON REPRESSOR-RELATED"/>
    <property type="match status" value="1"/>
</dbReference>
<feature type="DNA-binding region" description="H-T-H motif" evidence="3">
    <location>
        <begin position="25"/>
        <end position="44"/>
    </location>
</feature>
<dbReference type="PROSITE" id="PS50977">
    <property type="entry name" value="HTH_TETR_2"/>
    <property type="match status" value="1"/>
</dbReference>
<reference evidence="5" key="2">
    <citation type="submission" date="2020-09" db="EMBL/GenBank/DDBJ databases">
        <authorList>
            <person name="Sun Q."/>
            <person name="Zhou Y."/>
        </authorList>
    </citation>
    <scope>NUCLEOTIDE SEQUENCE</scope>
    <source>
        <strain evidence="5">CGMCC 1.12153</strain>
    </source>
</reference>
<dbReference type="Gene3D" id="1.10.357.10">
    <property type="entry name" value="Tetracycline Repressor, domain 2"/>
    <property type="match status" value="1"/>
</dbReference>
<reference evidence="5" key="1">
    <citation type="journal article" date="2014" name="Int. J. Syst. Evol. Microbiol.">
        <title>Complete genome sequence of Corynebacterium casei LMG S-19264T (=DSM 44701T), isolated from a smear-ripened cheese.</title>
        <authorList>
            <consortium name="US DOE Joint Genome Institute (JGI-PGF)"/>
            <person name="Walter F."/>
            <person name="Albersmeier A."/>
            <person name="Kalinowski J."/>
            <person name="Ruckert C."/>
        </authorList>
    </citation>
    <scope>NUCLEOTIDE SEQUENCE</scope>
    <source>
        <strain evidence="5">CGMCC 1.12153</strain>
    </source>
</reference>
<dbReference type="Pfam" id="PF00440">
    <property type="entry name" value="TetR_N"/>
    <property type="match status" value="1"/>
</dbReference>
<evidence type="ECO:0000313" key="6">
    <source>
        <dbReference type="Proteomes" id="UP000660110"/>
    </source>
</evidence>
<dbReference type="GO" id="GO:0003677">
    <property type="term" value="F:DNA binding"/>
    <property type="evidence" value="ECO:0007669"/>
    <property type="project" value="UniProtKB-UniRule"/>
</dbReference>
<evidence type="ECO:0000256" key="1">
    <source>
        <dbReference type="ARBA" id="ARBA00022491"/>
    </source>
</evidence>
<evidence type="ECO:0000259" key="4">
    <source>
        <dbReference type="PROSITE" id="PS50977"/>
    </source>
</evidence>
<dbReference type="AlphaFoldDB" id="A0A917ET66"/>
<accession>A0A917ET66</accession>
<dbReference type="SUPFAM" id="SSF46689">
    <property type="entry name" value="Homeodomain-like"/>
    <property type="match status" value="1"/>
</dbReference>
<dbReference type="PANTHER" id="PTHR43479:SF11">
    <property type="entry name" value="ACREF_ENVCD OPERON REPRESSOR-RELATED"/>
    <property type="match status" value="1"/>
</dbReference>
<gene>
    <name evidence="5" type="ORF">GCM10010954_05820</name>
</gene>
<keyword evidence="1" id="KW-0678">Repressor</keyword>
<dbReference type="InterPro" id="IPR050624">
    <property type="entry name" value="HTH-type_Tx_Regulator"/>
</dbReference>
<sequence length="210" mass="24892">MLNLRDRIIEQSLDLFDQYGFHGVTVKQIVEASQTSKGGFYHHFQSKDELLFVIHDAFITYVSKEAKRATKTHTSPIDKIQEITRVFVKVFDLYKPHLSVFYQESKYLKPEYEKQIKQKRDEFKDLILQVIIEGQQSGHFRKELPPSLTSMAILGMVNWMYKWYRRDGEYSIDEIADVFIDLILHSLLPSNKSAAYQDQMLHIPFFYERK</sequence>
<evidence type="ECO:0000313" key="5">
    <source>
        <dbReference type="EMBL" id="GGF10134.1"/>
    </source>
</evidence>
<dbReference type="Proteomes" id="UP000660110">
    <property type="component" value="Unassembled WGS sequence"/>
</dbReference>